<sequence length="384" mass="43394">MSNSGNPVEAVPTNDCLRLQLQSVDSGEGETGKKHYQCLKCSFSSNYLGNLRVHMRRHTGEKPFRCEFCSRPFSDKSNLNSHKRRKHLGQSRNNLPIPRVPLRRMYTGRINYAKSVKRVPRTSSSSLGASEEWSVVQAPNRQEVTSQWSDAQEVTSQFQTDKPTMSSCFNLIPTETSAYMENALNEYNSSRLPTMVPSSSLQRSNIFSDFQLVDDGEREESDNQNQRLISEQSDKNEISNDNDTETETYYVKYQTALAKTNRNPSYEHNKVPEFAPKMSPQSLASTSPKHSSGDTSIATGTSPSQIQVCSVTSEKNTVAIPTREKKPSFHCQHCEITFQDYVMYTVHMGCHGYDDPFRCNVCGEKCGDRLKFACHFARGEHKSS</sequence>
<evidence type="ECO:0000256" key="5">
    <source>
        <dbReference type="ARBA" id="ARBA00022833"/>
    </source>
</evidence>
<feature type="region of interest" description="Disordered" evidence="12">
    <location>
        <begin position="261"/>
        <end position="301"/>
    </location>
</feature>
<evidence type="ECO:0000259" key="13">
    <source>
        <dbReference type="PROSITE" id="PS50157"/>
    </source>
</evidence>
<keyword evidence="4 11" id="KW-0863">Zinc-finger</keyword>
<evidence type="ECO:0000256" key="6">
    <source>
        <dbReference type="ARBA" id="ARBA00023125"/>
    </source>
</evidence>
<feature type="domain" description="C2H2-type" evidence="13">
    <location>
        <begin position="64"/>
        <end position="92"/>
    </location>
</feature>
<reference evidence="15" key="1">
    <citation type="journal article" date="2002" name="Science">
        <title>The draft genome of Ciona intestinalis: insights into chordate and vertebrate origins.</title>
        <authorList>
            <person name="Dehal P."/>
            <person name="Satou Y."/>
            <person name="Campbell R.K."/>
            <person name="Chapman J."/>
            <person name="Degnan B."/>
            <person name="De Tomaso A."/>
            <person name="Davidson B."/>
            <person name="Di Gregorio A."/>
            <person name="Gelpke M."/>
            <person name="Goodstein D.M."/>
            <person name="Harafuji N."/>
            <person name="Hastings K.E."/>
            <person name="Ho I."/>
            <person name="Hotta K."/>
            <person name="Huang W."/>
            <person name="Kawashima T."/>
            <person name="Lemaire P."/>
            <person name="Martinez D."/>
            <person name="Meinertzhagen I.A."/>
            <person name="Necula S."/>
            <person name="Nonaka M."/>
            <person name="Putnam N."/>
            <person name="Rash S."/>
            <person name="Saiga H."/>
            <person name="Satake M."/>
            <person name="Terry A."/>
            <person name="Yamada L."/>
            <person name="Wang H.G."/>
            <person name="Awazu S."/>
            <person name="Azumi K."/>
            <person name="Boore J."/>
            <person name="Branno M."/>
            <person name="Chin-Bow S."/>
            <person name="DeSantis R."/>
            <person name="Doyle S."/>
            <person name="Francino P."/>
            <person name="Keys D.N."/>
            <person name="Haga S."/>
            <person name="Hayashi H."/>
            <person name="Hino K."/>
            <person name="Imai K.S."/>
            <person name="Inaba K."/>
            <person name="Kano S."/>
            <person name="Kobayashi K."/>
            <person name="Kobayashi M."/>
            <person name="Lee B.I."/>
            <person name="Makabe K.W."/>
            <person name="Manohar C."/>
            <person name="Matassi G."/>
            <person name="Medina M."/>
            <person name="Mochizuki Y."/>
            <person name="Mount S."/>
            <person name="Morishita T."/>
            <person name="Miura S."/>
            <person name="Nakayama A."/>
            <person name="Nishizaka S."/>
            <person name="Nomoto H."/>
            <person name="Ohta F."/>
            <person name="Oishi K."/>
            <person name="Rigoutsos I."/>
            <person name="Sano M."/>
            <person name="Sasaki A."/>
            <person name="Sasakura Y."/>
            <person name="Shoguchi E."/>
            <person name="Shin-i T."/>
            <person name="Spagnuolo A."/>
            <person name="Stainier D."/>
            <person name="Suzuki M.M."/>
            <person name="Tassy O."/>
            <person name="Takatori N."/>
            <person name="Tokuoka M."/>
            <person name="Yagi K."/>
            <person name="Yoshizaki F."/>
            <person name="Wada S."/>
            <person name="Zhang C."/>
            <person name="Hyatt P.D."/>
            <person name="Larimer F."/>
            <person name="Detter C."/>
            <person name="Doggett N."/>
            <person name="Glavina T."/>
            <person name="Hawkins T."/>
            <person name="Richardson P."/>
            <person name="Lucas S."/>
            <person name="Kohara Y."/>
            <person name="Levine M."/>
            <person name="Satoh N."/>
            <person name="Rokhsar D.S."/>
        </authorList>
    </citation>
    <scope>NUCLEOTIDE SEQUENCE [LARGE SCALE GENOMIC DNA]</scope>
</reference>
<reference evidence="14" key="2">
    <citation type="journal article" date="2008" name="Genome Biol.">
        <title>Improved genome assembly and evidence-based global gene model set for the chordate Ciona intestinalis: new insight into intron and operon populations.</title>
        <authorList>
            <person name="Satou Y."/>
            <person name="Mineta K."/>
            <person name="Ogasawara M."/>
            <person name="Sasakura Y."/>
            <person name="Shoguchi E."/>
            <person name="Ueno K."/>
            <person name="Yamada L."/>
            <person name="Matsumoto J."/>
            <person name="Wasserscheid J."/>
            <person name="Dewar K."/>
            <person name="Wiley G.B."/>
            <person name="Macmil S.L."/>
            <person name="Roe B.A."/>
            <person name="Zeller R.W."/>
            <person name="Hastings K.E."/>
            <person name="Lemaire P."/>
            <person name="Lindquist E."/>
            <person name="Endo T."/>
            <person name="Hotta K."/>
            <person name="Inaba K."/>
        </authorList>
    </citation>
    <scope>NUCLEOTIDE SEQUENCE [LARGE SCALE GENOMIC DNA]</scope>
    <source>
        <strain evidence="14">wild type</strain>
    </source>
</reference>
<evidence type="ECO:0000313" key="14">
    <source>
        <dbReference type="Ensembl" id="ENSCINP00000035062.1"/>
    </source>
</evidence>
<dbReference type="PANTHER" id="PTHR24404">
    <property type="entry name" value="ZINC FINGER PROTEIN"/>
    <property type="match status" value="1"/>
</dbReference>
<dbReference type="SMART" id="SM00355">
    <property type="entry name" value="ZnF_C2H2"/>
    <property type="match status" value="4"/>
</dbReference>
<reference evidence="14" key="4">
    <citation type="submission" date="2025-09" db="UniProtKB">
        <authorList>
            <consortium name="Ensembl"/>
        </authorList>
    </citation>
    <scope>IDENTIFICATION</scope>
</reference>
<keyword evidence="6" id="KW-0238">DNA-binding</keyword>
<dbReference type="SUPFAM" id="SSF57667">
    <property type="entry name" value="beta-beta-alpha zinc fingers"/>
    <property type="match status" value="2"/>
</dbReference>
<evidence type="ECO:0000256" key="7">
    <source>
        <dbReference type="ARBA" id="ARBA00023242"/>
    </source>
</evidence>
<evidence type="ECO:0000256" key="12">
    <source>
        <dbReference type="SAM" id="MobiDB-lite"/>
    </source>
</evidence>
<dbReference type="EMBL" id="EAAA01002028">
    <property type="status" value="NOT_ANNOTATED_CDS"/>
    <property type="molecule type" value="Genomic_DNA"/>
</dbReference>
<name>H2XZH8_CIOIN</name>
<feature type="region of interest" description="Disordered" evidence="12">
    <location>
        <begin position="215"/>
        <end position="246"/>
    </location>
</feature>
<keyword evidence="5" id="KW-0862">Zinc</keyword>
<evidence type="ECO:0000256" key="10">
    <source>
        <dbReference type="ARBA" id="ARBA00043251"/>
    </source>
</evidence>
<feature type="domain" description="C2H2-type" evidence="13">
    <location>
        <begin position="329"/>
        <end position="356"/>
    </location>
</feature>
<dbReference type="GeneTree" id="ENSGT00940000155035"/>
<dbReference type="FunFam" id="3.30.160.60:FF:000653">
    <property type="entry name" value="Zinc finger protein Pegasus"/>
    <property type="match status" value="1"/>
</dbReference>
<evidence type="ECO:0000256" key="11">
    <source>
        <dbReference type="PROSITE-ProRule" id="PRU00042"/>
    </source>
</evidence>
<comment type="subcellular location">
    <subcellularLocation>
        <location evidence="1">Nucleus</location>
    </subcellularLocation>
</comment>
<dbReference type="Gene3D" id="3.30.160.60">
    <property type="entry name" value="Classic Zinc Finger"/>
    <property type="match status" value="3"/>
</dbReference>
<dbReference type="HOGENOM" id="CLU_734778_0_0_1"/>
<proteinExistence type="inferred from homology"/>
<dbReference type="InParanoid" id="H2XZH8"/>
<dbReference type="GO" id="GO:0005634">
    <property type="term" value="C:nucleus"/>
    <property type="evidence" value="ECO:0007669"/>
    <property type="project" value="UniProtKB-SubCell"/>
</dbReference>
<dbReference type="RefSeq" id="XP_026690171.1">
    <property type="nucleotide sequence ID" value="XM_026834370.1"/>
</dbReference>
<dbReference type="PROSITE" id="PS50157">
    <property type="entry name" value="ZINC_FINGER_C2H2_2"/>
    <property type="match status" value="3"/>
</dbReference>
<dbReference type="InterPro" id="IPR036236">
    <property type="entry name" value="Znf_C2H2_sf"/>
</dbReference>
<dbReference type="GO" id="GO:0008270">
    <property type="term" value="F:zinc ion binding"/>
    <property type="evidence" value="ECO:0007669"/>
    <property type="project" value="UniProtKB-KW"/>
</dbReference>
<evidence type="ECO:0000256" key="2">
    <source>
        <dbReference type="ARBA" id="ARBA00022723"/>
    </source>
</evidence>
<dbReference type="GeneID" id="100185674"/>
<evidence type="ECO:0000256" key="9">
    <source>
        <dbReference type="ARBA" id="ARBA00040442"/>
    </source>
</evidence>
<dbReference type="KEGG" id="cin:100185674"/>
<comment type="similarity">
    <text evidence="8">Belongs to the Ikaros C2H2-type zinc-finger protein family.</text>
</comment>
<keyword evidence="2" id="KW-0479">Metal-binding</keyword>
<accession>H2XZH8</accession>
<dbReference type="Proteomes" id="UP000008144">
    <property type="component" value="Chromosome 4"/>
</dbReference>
<dbReference type="InterPro" id="IPR013087">
    <property type="entry name" value="Znf_C2H2_type"/>
</dbReference>
<feature type="compositionally biased region" description="Polar residues" evidence="12">
    <location>
        <begin position="279"/>
        <end position="301"/>
    </location>
</feature>
<dbReference type="InterPro" id="IPR050589">
    <property type="entry name" value="Ikaros_C2H2-ZF"/>
</dbReference>
<evidence type="ECO:0000256" key="8">
    <source>
        <dbReference type="ARBA" id="ARBA00038390"/>
    </source>
</evidence>
<dbReference type="Pfam" id="PF00096">
    <property type="entry name" value="zf-C2H2"/>
    <property type="match status" value="2"/>
</dbReference>
<evidence type="ECO:0000256" key="3">
    <source>
        <dbReference type="ARBA" id="ARBA00022737"/>
    </source>
</evidence>
<organism evidence="14 15">
    <name type="scientific">Ciona intestinalis</name>
    <name type="common">Transparent sea squirt</name>
    <name type="synonym">Ascidia intestinalis</name>
    <dbReference type="NCBI Taxonomy" id="7719"/>
    <lineage>
        <taxon>Eukaryota</taxon>
        <taxon>Metazoa</taxon>
        <taxon>Chordata</taxon>
        <taxon>Tunicata</taxon>
        <taxon>Ascidiacea</taxon>
        <taxon>Phlebobranchia</taxon>
        <taxon>Cionidae</taxon>
        <taxon>Ciona</taxon>
    </lineage>
</organism>
<evidence type="ECO:0000256" key="1">
    <source>
        <dbReference type="ARBA" id="ARBA00004123"/>
    </source>
</evidence>
<gene>
    <name evidence="14" type="primary">LOC100185674</name>
</gene>
<dbReference type="OrthoDB" id="6417347at2759"/>
<evidence type="ECO:0000256" key="4">
    <source>
        <dbReference type="ARBA" id="ARBA00022771"/>
    </source>
</evidence>
<keyword evidence="15" id="KW-1185">Reference proteome</keyword>
<protein>
    <recommendedName>
        <fullName evidence="9">Zinc finger protein Pegasus</fullName>
    </recommendedName>
    <alternativeName>
        <fullName evidence="10">Ikaros family zinc finger protein 5</fullName>
    </alternativeName>
</protein>
<keyword evidence="3" id="KW-0677">Repeat</keyword>
<reference evidence="14" key="3">
    <citation type="submission" date="2025-08" db="UniProtKB">
        <authorList>
            <consortium name="Ensembl"/>
        </authorList>
    </citation>
    <scope>IDENTIFICATION</scope>
</reference>
<accession>A0A1W5B9K6</accession>
<dbReference type="PROSITE" id="PS00028">
    <property type="entry name" value="ZINC_FINGER_C2H2_1"/>
    <property type="match status" value="3"/>
</dbReference>
<feature type="domain" description="C2H2-type" evidence="13">
    <location>
        <begin position="36"/>
        <end position="63"/>
    </location>
</feature>
<keyword evidence="7" id="KW-0539">Nucleus</keyword>
<dbReference type="OMA" id="RQETYDD"/>
<dbReference type="PANTHER" id="PTHR24404:SF55">
    <property type="entry name" value="ZINC FINGER PROTEIN PEGASUS"/>
    <property type="match status" value="1"/>
</dbReference>
<dbReference type="GO" id="GO:0003677">
    <property type="term" value="F:DNA binding"/>
    <property type="evidence" value="ECO:0007669"/>
    <property type="project" value="UniProtKB-KW"/>
</dbReference>
<evidence type="ECO:0000313" key="15">
    <source>
        <dbReference type="Proteomes" id="UP000008144"/>
    </source>
</evidence>
<dbReference type="Ensembl" id="ENSCINT00000032056.1">
    <property type="protein sequence ID" value="ENSCINP00000035062.1"/>
    <property type="gene ID" value="ENSCING00000024453.1"/>
</dbReference>
<dbReference type="AlphaFoldDB" id="H2XZH8"/>